<dbReference type="PANTHER" id="PTHR48104:SF30">
    <property type="entry name" value="METACASPASE-1"/>
    <property type="match status" value="1"/>
</dbReference>
<keyword evidence="4" id="KW-1185">Reference proteome</keyword>
<name>A0AA39U6K6_9AGAR</name>
<comment type="caution">
    <text evidence="3">The sequence shown here is derived from an EMBL/GenBank/DDBJ whole genome shotgun (WGS) entry which is preliminary data.</text>
</comment>
<dbReference type="EMBL" id="JAUEPR010000023">
    <property type="protein sequence ID" value="KAK0475408.1"/>
    <property type="molecule type" value="Genomic_DNA"/>
</dbReference>
<sequence length="387" mass="43118">MDSTSDLSSPLISLSNPLSCPFQQLRQGTVFPGLPGGPKATLQAQKTDFGEIHEPLTSLQDIELTRDLTNLDLERKCKLDPKDHAVQPKPIHLVETSRFFAVIVGIDRYPSCPLRGCVSDARLMEKYLTEHLRVPKNRIQLLLGYTEDVALDDTMKPSRANIINALLSLATNDEIKKGDNIIIYFAGYGSYYPPSEDDDTYGFIETLCPIDRDIMDDNGRPIPDISDREFNVILSRIAEAKGQRITVILDCCHAGGASRTMREPGSRSAPKGASALHEMLLAGESYLKDHPGYRSILEEEWNPDMESHVLLAACKDYQFAKEKAKREDGRVVGYIGVFTEALVHVLQSGNCVEKTTYVDIIRAAGALRYQTPVVFGTRKNARIWFQG</sequence>
<comment type="similarity">
    <text evidence="1">Belongs to the peptidase C14B family.</text>
</comment>
<organism evidence="3 4">
    <name type="scientific">Armillaria novae-zelandiae</name>
    <dbReference type="NCBI Taxonomy" id="153914"/>
    <lineage>
        <taxon>Eukaryota</taxon>
        <taxon>Fungi</taxon>
        <taxon>Dikarya</taxon>
        <taxon>Basidiomycota</taxon>
        <taxon>Agaricomycotina</taxon>
        <taxon>Agaricomycetes</taxon>
        <taxon>Agaricomycetidae</taxon>
        <taxon>Agaricales</taxon>
        <taxon>Marasmiineae</taxon>
        <taxon>Physalacriaceae</taxon>
        <taxon>Armillaria</taxon>
    </lineage>
</organism>
<dbReference type="InterPro" id="IPR011600">
    <property type="entry name" value="Pept_C14_caspase"/>
</dbReference>
<proteinExistence type="inferred from homology"/>
<evidence type="ECO:0000313" key="3">
    <source>
        <dbReference type="EMBL" id="KAK0475408.1"/>
    </source>
</evidence>
<dbReference type="GO" id="GO:0004197">
    <property type="term" value="F:cysteine-type endopeptidase activity"/>
    <property type="evidence" value="ECO:0007669"/>
    <property type="project" value="InterPro"/>
</dbReference>
<dbReference type="GO" id="GO:0005737">
    <property type="term" value="C:cytoplasm"/>
    <property type="evidence" value="ECO:0007669"/>
    <property type="project" value="TreeGrafter"/>
</dbReference>
<evidence type="ECO:0000313" key="4">
    <source>
        <dbReference type="Proteomes" id="UP001175227"/>
    </source>
</evidence>
<accession>A0AA39U6K6</accession>
<dbReference type="PANTHER" id="PTHR48104">
    <property type="entry name" value="METACASPASE-4"/>
    <property type="match status" value="1"/>
</dbReference>
<reference evidence="3" key="1">
    <citation type="submission" date="2023-06" db="EMBL/GenBank/DDBJ databases">
        <authorList>
            <consortium name="Lawrence Berkeley National Laboratory"/>
            <person name="Ahrendt S."/>
            <person name="Sahu N."/>
            <person name="Indic B."/>
            <person name="Wong-Bajracharya J."/>
            <person name="Merenyi Z."/>
            <person name="Ke H.-M."/>
            <person name="Monk M."/>
            <person name="Kocsube S."/>
            <person name="Drula E."/>
            <person name="Lipzen A."/>
            <person name="Balint B."/>
            <person name="Henrissat B."/>
            <person name="Andreopoulos B."/>
            <person name="Martin F.M."/>
            <person name="Harder C.B."/>
            <person name="Rigling D."/>
            <person name="Ford K.L."/>
            <person name="Foster G.D."/>
            <person name="Pangilinan J."/>
            <person name="Papanicolaou A."/>
            <person name="Barry K."/>
            <person name="LaButti K."/>
            <person name="Viragh M."/>
            <person name="Koriabine M."/>
            <person name="Yan M."/>
            <person name="Riley R."/>
            <person name="Champramary S."/>
            <person name="Plett K.L."/>
            <person name="Tsai I.J."/>
            <person name="Slot J."/>
            <person name="Sipos G."/>
            <person name="Plett J."/>
            <person name="Nagy L.G."/>
            <person name="Grigoriev I.V."/>
        </authorList>
    </citation>
    <scope>NUCLEOTIDE SEQUENCE</scope>
    <source>
        <strain evidence="3">ICMP 16352</strain>
    </source>
</reference>
<protein>
    <submittedName>
        <fullName evidence="3">Caspase domain-containing protein</fullName>
    </submittedName>
</protein>
<dbReference type="GO" id="GO:0006508">
    <property type="term" value="P:proteolysis"/>
    <property type="evidence" value="ECO:0007669"/>
    <property type="project" value="InterPro"/>
</dbReference>
<dbReference type="Pfam" id="PF00656">
    <property type="entry name" value="Peptidase_C14"/>
    <property type="match status" value="1"/>
</dbReference>
<dbReference type="Gene3D" id="3.40.50.1460">
    <property type="match status" value="1"/>
</dbReference>
<dbReference type="InterPro" id="IPR050452">
    <property type="entry name" value="Metacaspase"/>
</dbReference>
<dbReference type="AlphaFoldDB" id="A0AA39U6K6"/>
<gene>
    <name evidence="3" type="ORF">IW261DRAFT_1493929</name>
</gene>
<evidence type="ECO:0000259" key="2">
    <source>
        <dbReference type="Pfam" id="PF00656"/>
    </source>
</evidence>
<evidence type="ECO:0000256" key="1">
    <source>
        <dbReference type="ARBA" id="ARBA00009005"/>
    </source>
</evidence>
<dbReference type="Proteomes" id="UP001175227">
    <property type="component" value="Unassembled WGS sequence"/>
</dbReference>
<feature type="domain" description="Peptidase C14 caspase" evidence="2">
    <location>
        <begin position="100"/>
        <end position="360"/>
    </location>
</feature>